<dbReference type="Proteomes" id="UP001558713">
    <property type="component" value="Unassembled WGS sequence"/>
</dbReference>
<evidence type="ECO:0000313" key="1">
    <source>
        <dbReference type="EMBL" id="KAL1188587.1"/>
    </source>
</evidence>
<name>A0ABD0Z1J6_CARAN</name>
<evidence type="ECO:0008006" key="3">
    <source>
        <dbReference type="Google" id="ProtNLM"/>
    </source>
</evidence>
<proteinExistence type="predicted"/>
<dbReference type="AlphaFoldDB" id="A0ABD0Z1J6"/>
<reference evidence="1 2" key="1">
    <citation type="submission" date="2024-04" db="EMBL/GenBank/DDBJ databases">
        <title>Genome assembly C_amara_ONT_v2.</title>
        <authorList>
            <person name="Yant L."/>
            <person name="Moore C."/>
            <person name="Slenker M."/>
        </authorList>
    </citation>
    <scope>NUCLEOTIDE SEQUENCE [LARGE SCALE GENOMIC DNA]</scope>
    <source>
        <tissue evidence="1">Leaf</tissue>
    </source>
</reference>
<organism evidence="1 2">
    <name type="scientific">Cardamine amara subsp. amara</name>
    <dbReference type="NCBI Taxonomy" id="228776"/>
    <lineage>
        <taxon>Eukaryota</taxon>
        <taxon>Viridiplantae</taxon>
        <taxon>Streptophyta</taxon>
        <taxon>Embryophyta</taxon>
        <taxon>Tracheophyta</taxon>
        <taxon>Spermatophyta</taxon>
        <taxon>Magnoliopsida</taxon>
        <taxon>eudicotyledons</taxon>
        <taxon>Gunneridae</taxon>
        <taxon>Pentapetalae</taxon>
        <taxon>rosids</taxon>
        <taxon>malvids</taxon>
        <taxon>Brassicales</taxon>
        <taxon>Brassicaceae</taxon>
        <taxon>Cardamineae</taxon>
        <taxon>Cardamine</taxon>
    </lineage>
</organism>
<dbReference type="EMBL" id="JBANAX010000920">
    <property type="protein sequence ID" value="KAL1188587.1"/>
    <property type="molecule type" value="Genomic_DNA"/>
</dbReference>
<comment type="caution">
    <text evidence="1">The sequence shown here is derived from an EMBL/GenBank/DDBJ whole genome shotgun (WGS) entry which is preliminary data.</text>
</comment>
<accession>A0ABD0Z1J6</accession>
<evidence type="ECO:0000313" key="2">
    <source>
        <dbReference type="Proteomes" id="UP001558713"/>
    </source>
</evidence>
<keyword evidence="2" id="KW-1185">Reference proteome</keyword>
<protein>
    <recommendedName>
        <fullName evidence="3">Reverse transcriptase zinc-binding domain-containing protein</fullName>
    </recommendedName>
</protein>
<sequence length="120" mass="14411">MDLWSTSAKRWDEQKLQQYLSSEDADQTRRMYIPHQNINDETVWHSTKDGEYYVKSGYWLSTHFPEAVISQPPYGNPVLKARIWKTSILPKLKHFLWRILLEEQDVYLADQVMWIGRVRI</sequence>
<gene>
    <name evidence="1" type="ORF">V5N11_003894</name>
</gene>